<protein>
    <submittedName>
        <fullName evidence="3">Uncharacterized protein</fullName>
    </submittedName>
</protein>
<dbReference type="AlphaFoldDB" id="A0A3M8BXZ0"/>
<feature type="region of interest" description="Disordered" evidence="1">
    <location>
        <begin position="131"/>
        <end position="178"/>
    </location>
</feature>
<evidence type="ECO:0000256" key="1">
    <source>
        <dbReference type="SAM" id="MobiDB-lite"/>
    </source>
</evidence>
<keyword evidence="2" id="KW-1133">Transmembrane helix</keyword>
<evidence type="ECO:0000313" key="4">
    <source>
        <dbReference type="Proteomes" id="UP000282028"/>
    </source>
</evidence>
<dbReference type="OrthoDB" id="2476144at2"/>
<evidence type="ECO:0000256" key="2">
    <source>
        <dbReference type="SAM" id="Phobius"/>
    </source>
</evidence>
<reference evidence="3 4" key="1">
    <citation type="submission" date="2018-10" db="EMBL/GenBank/DDBJ databases">
        <title>Phylogenomics of Brevibacillus.</title>
        <authorList>
            <person name="Dunlap C."/>
        </authorList>
    </citation>
    <scope>NUCLEOTIDE SEQUENCE [LARGE SCALE GENOMIC DNA]</scope>
    <source>
        <strain evidence="3 4">JCM 12215</strain>
    </source>
</reference>
<gene>
    <name evidence="3" type="ORF">EDM52_20865</name>
</gene>
<feature type="region of interest" description="Disordered" evidence="1">
    <location>
        <begin position="222"/>
        <end position="265"/>
    </location>
</feature>
<accession>A0A3M8BXZ0</accession>
<evidence type="ECO:0000313" key="3">
    <source>
        <dbReference type="EMBL" id="RNB68300.1"/>
    </source>
</evidence>
<comment type="caution">
    <text evidence="3">The sequence shown here is derived from an EMBL/GenBank/DDBJ whole genome shotgun (WGS) entry which is preliminary data.</text>
</comment>
<keyword evidence="2" id="KW-0472">Membrane</keyword>
<name>A0A3M8BXZ0_9BACL</name>
<keyword evidence="2" id="KW-0812">Transmembrane</keyword>
<feature type="compositionally biased region" description="Polar residues" evidence="1">
    <location>
        <begin position="167"/>
        <end position="178"/>
    </location>
</feature>
<keyword evidence="4" id="KW-1185">Reference proteome</keyword>
<dbReference type="Proteomes" id="UP000282028">
    <property type="component" value="Unassembled WGS sequence"/>
</dbReference>
<dbReference type="EMBL" id="RHHR01000045">
    <property type="protein sequence ID" value="RNB68300.1"/>
    <property type="molecule type" value="Genomic_DNA"/>
</dbReference>
<sequence>MNCQAFRSTWLTNTDSELLSHIETCEACIAWIESQTQDEEVQFLKEVPLPPANLEERIMQAIYQTSEQGVPPHAATIPLQDAAPAVTKKGKQRFKGFSSLGWASAAAVLIAVGVVGYQQIQNPMVETAFEAASNQQDAPNHAEMATAQQPVASPAARTASPEMASEQPASTSGVAEPQTATVNEQQAIPYGIAATEPEVKNTENPEPAANTNHLLAADTARTVTKESRPPIVARNSSSKPVVDQAAKKDQPPVTEEVNTAASVAEEPSPEMSVAAAVMKAPVYALTVAPEEEMGAMMMDAADNKSTVVGPPAPEAESTPITLSTFTDVETAVQASDMPVPVFSELPDGIALSGISIRYESETSQKVAQVMAEYQNTTSWIKVEVTRNGSAKRSLSIPGTFTATQLFSVNNEQAIGVSFEKQSEQTTQHAVHFNAVSGDQSLYVVMTAHGISLEGLMDVAKKITWKP</sequence>
<organism evidence="3 4">
    <name type="scientific">Brevibacillus invocatus</name>
    <dbReference type="NCBI Taxonomy" id="173959"/>
    <lineage>
        <taxon>Bacteria</taxon>
        <taxon>Bacillati</taxon>
        <taxon>Bacillota</taxon>
        <taxon>Bacilli</taxon>
        <taxon>Bacillales</taxon>
        <taxon>Paenibacillaceae</taxon>
        <taxon>Brevibacillus</taxon>
    </lineage>
</organism>
<feature type="transmembrane region" description="Helical" evidence="2">
    <location>
        <begin position="97"/>
        <end position="117"/>
    </location>
</feature>
<proteinExistence type="predicted"/>